<accession>A0ACC0JFF0</accession>
<protein>
    <submittedName>
        <fullName evidence="1">Uncharacterized protein</fullName>
    </submittedName>
</protein>
<dbReference type="Proteomes" id="UP001064048">
    <property type="component" value="Chromosome 10"/>
</dbReference>
<proteinExistence type="predicted"/>
<evidence type="ECO:0000313" key="1">
    <source>
        <dbReference type="EMBL" id="KAI8422812.1"/>
    </source>
</evidence>
<reference evidence="1 2" key="1">
    <citation type="journal article" date="2022" name="Genome Biol. Evol.">
        <title>The Spruce Budworm Genome: Reconstructing the Evolutionary History of Antifreeze Proteins.</title>
        <authorList>
            <person name="Beliveau C."/>
            <person name="Gagne P."/>
            <person name="Picq S."/>
            <person name="Vernygora O."/>
            <person name="Keeling C.I."/>
            <person name="Pinkney K."/>
            <person name="Doucet D."/>
            <person name="Wen F."/>
            <person name="Johnston J.S."/>
            <person name="Maaroufi H."/>
            <person name="Boyle B."/>
            <person name="Laroche J."/>
            <person name="Dewar K."/>
            <person name="Juretic N."/>
            <person name="Blackburn G."/>
            <person name="Nisole A."/>
            <person name="Brunet B."/>
            <person name="Brandao M."/>
            <person name="Lumley L."/>
            <person name="Duan J."/>
            <person name="Quan G."/>
            <person name="Lucarotti C.J."/>
            <person name="Roe A.D."/>
            <person name="Sperling F.A.H."/>
            <person name="Levesque R.C."/>
            <person name="Cusson M."/>
        </authorList>
    </citation>
    <scope>NUCLEOTIDE SEQUENCE [LARGE SCALE GENOMIC DNA]</scope>
    <source>
        <strain evidence="1">Glfc:IPQL:Cfum</strain>
    </source>
</reference>
<name>A0ACC0JFF0_CHOFU</name>
<gene>
    <name evidence="1" type="ORF">MSG28_006557</name>
</gene>
<sequence length="969" mass="108088">MIQFAISFISPNFIICNDTALYIICDRDAFAPVGTPPYGKEKNYLQTLKIRCWYVTALSVKYFKYTGPELEVWRPWGNKRVEDSNADVGVKTAKLKRDWAGHICRMNPERWAKIVTEWAPSDRYRNRGRPKRRWRDLDAYNVGWRELAFDRQEEQERRGLCPAFGYRDSEGLCGSRRWTEAGGRIGSVRLLSAFNFRFWLTPQFYIARKEGEAYPLKTHRYSPLAICGCRSIVTPRRTLATPAYTPRHRLGWPAPTRGGPDTWSSSRIVAIAGHRILAPLCGEGSKVDFAFEMLNPDFNDYQLTSIITECCGGGAVVYSALYKPSKQYVAVKRYFVDKSKENANLIQQDILTRKELQHQNILPYLTSFVHGRELYVVSPLMSLGSCRDVLDHYFHEGLPELACAIILRDVLSALQYLHKQLYIHRSIRASHVLLAAGGGARLSGLRSAASLLVRGRRARQLHALPPPDHDNTNLMWLSPELLEQNLKGYDERSDIYSVGVLCCELGNGAVPFAEVPTPLMFTEKVRGSRPQLLDCSTFPEAADDEMKSMYAGDSGVGDGAEASAALRQLYCGRKLSDSFHQLSDLALQSAALRQLYCGRKLSDSFHQLSDLALQSAALRQLYCGRKLSDSFHQLSDLALQSCTAPQAVRQLPFSSATWRCRGNGHHHHAGVTISAALRQLYCGRKLSDSFHQLSDLALQSAALRQLYCGRKLSDSFHQLSDLALQSAALRQLYCGRKLSDSFHQLSDLALQSAALRQLYCGRKLSDSFHQLSDLALQRDPEKRPSATQLLGHAFFKQIRKSDHLPSLIGRVKPIKPDPATALALSSCLVGSFQSGRQSARHPAPGAPYYAVGFPRHSLLPDTPLGRQLPLPAHLSPPAAGSGRVQAVPNVVCKQGVHFLKSQRNSGIARNPKSVRELLLPAIPEYPAAGSLYTHLPRFSKSRNPRLGSPTTKSGTIKTVNEKVSTFSVQ</sequence>
<dbReference type="EMBL" id="CM046110">
    <property type="protein sequence ID" value="KAI8422812.1"/>
    <property type="molecule type" value="Genomic_DNA"/>
</dbReference>
<evidence type="ECO:0000313" key="2">
    <source>
        <dbReference type="Proteomes" id="UP001064048"/>
    </source>
</evidence>
<comment type="caution">
    <text evidence="1">The sequence shown here is derived from an EMBL/GenBank/DDBJ whole genome shotgun (WGS) entry which is preliminary data.</text>
</comment>
<keyword evidence="2" id="KW-1185">Reference proteome</keyword>
<organism evidence="1 2">
    <name type="scientific">Choristoneura fumiferana</name>
    <name type="common">Spruce budworm moth</name>
    <name type="synonym">Archips fumiferana</name>
    <dbReference type="NCBI Taxonomy" id="7141"/>
    <lineage>
        <taxon>Eukaryota</taxon>
        <taxon>Metazoa</taxon>
        <taxon>Ecdysozoa</taxon>
        <taxon>Arthropoda</taxon>
        <taxon>Hexapoda</taxon>
        <taxon>Insecta</taxon>
        <taxon>Pterygota</taxon>
        <taxon>Neoptera</taxon>
        <taxon>Endopterygota</taxon>
        <taxon>Lepidoptera</taxon>
        <taxon>Glossata</taxon>
        <taxon>Ditrysia</taxon>
        <taxon>Tortricoidea</taxon>
        <taxon>Tortricidae</taxon>
        <taxon>Tortricinae</taxon>
        <taxon>Choristoneura</taxon>
    </lineage>
</organism>